<evidence type="ECO:0000313" key="3">
    <source>
        <dbReference type="Proteomes" id="UP000076881"/>
    </source>
</evidence>
<dbReference type="Proteomes" id="UP000076881">
    <property type="component" value="Unassembled WGS sequence"/>
</dbReference>
<organism evidence="2 3">
    <name type="scientific">Akanthomyces lecanii RCEF 1005</name>
    <dbReference type="NCBI Taxonomy" id="1081108"/>
    <lineage>
        <taxon>Eukaryota</taxon>
        <taxon>Fungi</taxon>
        <taxon>Dikarya</taxon>
        <taxon>Ascomycota</taxon>
        <taxon>Pezizomycotina</taxon>
        <taxon>Sordariomycetes</taxon>
        <taxon>Hypocreomycetidae</taxon>
        <taxon>Hypocreales</taxon>
        <taxon>Cordycipitaceae</taxon>
        <taxon>Akanthomyces</taxon>
        <taxon>Cordyceps confragosa</taxon>
    </lineage>
</organism>
<evidence type="ECO:0008006" key="4">
    <source>
        <dbReference type="Google" id="ProtNLM"/>
    </source>
</evidence>
<feature type="compositionally biased region" description="Basic and acidic residues" evidence="1">
    <location>
        <begin position="365"/>
        <end position="376"/>
    </location>
</feature>
<comment type="caution">
    <text evidence="2">The sequence shown here is derived from an EMBL/GenBank/DDBJ whole genome shotgun (WGS) entry which is preliminary data.</text>
</comment>
<reference evidence="2 3" key="1">
    <citation type="journal article" date="2016" name="Genome Biol. Evol.">
        <title>Divergent and convergent evolution of fungal pathogenicity.</title>
        <authorList>
            <person name="Shang Y."/>
            <person name="Xiao G."/>
            <person name="Zheng P."/>
            <person name="Cen K."/>
            <person name="Zhan S."/>
            <person name="Wang C."/>
        </authorList>
    </citation>
    <scope>NUCLEOTIDE SEQUENCE [LARGE SCALE GENOMIC DNA]</scope>
    <source>
        <strain evidence="2 3">RCEF 1005</strain>
    </source>
</reference>
<dbReference type="EMBL" id="AZHF01000010">
    <property type="protein sequence ID" value="OAA69956.1"/>
    <property type="molecule type" value="Genomic_DNA"/>
</dbReference>
<gene>
    <name evidence="2" type="ORF">LEL_09772</name>
</gene>
<feature type="compositionally biased region" description="Acidic residues" evidence="1">
    <location>
        <begin position="377"/>
        <end position="386"/>
    </location>
</feature>
<protein>
    <recommendedName>
        <fullName evidence="4">F-box domain-containing protein</fullName>
    </recommendedName>
</protein>
<feature type="region of interest" description="Disordered" evidence="1">
    <location>
        <begin position="365"/>
        <end position="394"/>
    </location>
</feature>
<proteinExistence type="predicted"/>
<name>A0A168BD42_CORDF</name>
<dbReference type="OrthoDB" id="4757858at2759"/>
<keyword evidence="3" id="KW-1185">Reference proteome</keyword>
<sequence length="477" mass="53201">MVTLLTLPQELIAHIVSTLHERTPRTANGPVPNAERREPPNRLALSRLSKTCRRLRNFGQVELFKSIKCHGNLPKAIQLVRTLIARPELGARVTEITLSDLEVERKQRWPRKVVSGWVVTEEDAKVLNEALRRFNVRSLTNEAGETVWDGALLVFHAVSKAQAPGYLTFEHGALAALAIIYSPNVAHVALHAHTWTLPHFVTPTGTFDNLAEITWEPGPHGESTTLDDSMGWLFSAAPNLKRFYAFMLSNVEGGCSHEGVTDVVVAYSSLDSDCFSTIVKMFPNMTEFTYTADTPPMWSSYTEATPSEMADALLLLKDKLTSLTLNWEQSPAAQESEWDQDEVSVSKLSQMVALRHLSITASDVIRDESDSDSETKSEDDDEDEDENGHVKENKVKVVKPVKESPHANFLRSIMAPNVETLDLAGIPREFSMLPFADIAATSFPKLKTIHLGYYCENLREDVAVVKAYFKERGISIQ</sequence>
<accession>A0A168BD42</accession>
<evidence type="ECO:0000256" key="1">
    <source>
        <dbReference type="SAM" id="MobiDB-lite"/>
    </source>
</evidence>
<dbReference type="AlphaFoldDB" id="A0A168BD42"/>
<evidence type="ECO:0000313" key="2">
    <source>
        <dbReference type="EMBL" id="OAA69956.1"/>
    </source>
</evidence>